<evidence type="ECO:0000313" key="2">
    <source>
        <dbReference type="EMBL" id="NTY62645.1"/>
    </source>
</evidence>
<name>A0ABX2K4K5_9MYCO</name>
<dbReference type="Proteomes" id="UP000708347">
    <property type="component" value="Unassembled WGS sequence"/>
</dbReference>
<dbReference type="EMBL" id="VBSB01000017">
    <property type="protein sequence ID" value="NTY62645.1"/>
    <property type="molecule type" value="Genomic_DNA"/>
</dbReference>
<feature type="region of interest" description="Disordered" evidence="1">
    <location>
        <begin position="67"/>
        <end position="97"/>
    </location>
</feature>
<keyword evidence="3" id="KW-1185">Reference proteome</keyword>
<comment type="caution">
    <text evidence="2">The sequence shown here is derived from an EMBL/GenBank/DDBJ whole genome shotgun (WGS) entry which is preliminary data.</text>
</comment>
<sequence>MTVDEPANPPAVEDGRSRVNRTLTVGEVIDRLSRLDHSLPVVFDAEDEPLGNYGVRDVSVVPMQRESTHAAEPFGSDVYHDVSDGSRQVSDYYDEPRPVALLTMNRVRTPPRPPTGDR</sequence>
<reference evidence="2 3" key="1">
    <citation type="submission" date="2019-05" db="EMBL/GenBank/DDBJ databases">
        <title>Mycolicibacterium sphagni ENV482 genome assembly.</title>
        <authorList>
            <person name="Chen W."/>
            <person name="Faulkner N.W."/>
            <person name="Hyman M.R."/>
        </authorList>
    </citation>
    <scope>NUCLEOTIDE SEQUENCE [LARGE SCALE GENOMIC DNA]</scope>
    <source>
        <strain evidence="2 3">ENV482</strain>
    </source>
</reference>
<organism evidence="2 3">
    <name type="scientific">Mycolicibacterium sphagni</name>
    <dbReference type="NCBI Taxonomy" id="1786"/>
    <lineage>
        <taxon>Bacteria</taxon>
        <taxon>Bacillati</taxon>
        <taxon>Actinomycetota</taxon>
        <taxon>Actinomycetes</taxon>
        <taxon>Mycobacteriales</taxon>
        <taxon>Mycobacteriaceae</taxon>
        <taxon>Mycolicibacterium</taxon>
    </lineage>
</organism>
<protein>
    <recommendedName>
        <fullName evidence="4">CBS domain-containing protein</fullName>
    </recommendedName>
</protein>
<accession>A0ABX2K4K5</accession>
<evidence type="ECO:0008006" key="4">
    <source>
        <dbReference type="Google" id="ProtNLM"/>
    </source>
</evidence>
<evidence type="ECO:0000256" key="1">
    <source>
        <dbReference type="SAM" id="MobiDB-lite"/>
    </source>
</evidence>
<proteinExistence type="predicted"/>
<evidence type="ECO:0000313" key="3">
    <source>
        <dbReference type="Proteomes" id="UP000708347"/>
    </source>
</evidence>
<dbReference type="RefSeq" id="WP_174400362.1">
    <property type="nucleotide sequence ID" value="NZ_VBSB01000017.1"/>
</dbReference>
<gene>
    <name evidence="2" type="ORF">FEG63_24220</name>
</gene>